<evidence type="ECO:0000313" key="2">
    <source>
        <dbReference type="EMBL" id="RXE55212.1"/>
    </source>
</evidence>
<evidence type="ECO:0000259" key="1">
    <source>
        <dbReference type="Pfam" id="PF04010"/>
    </source>
</evidence>
<sequence>MADRLHEKTTRYERMLSEAITAVETGPDRASLLSEAAEMVVAEARRGHLDGSLHLRNQEYAAALSLFSYGYGWLDAGVRAGLLRVTGRRDLFTV</sequence>
<evidence type="ECO:0000313" key="3">
    <source>
        <dbReference type="Proteomes" id="UP000290932"/>
    </source>
</evidence>
<protein>
    <recommendedName>
        <fullName evidence="1">DUF357 domain-containing protein</fullName>
    </recommendedName>
</protein>
<keyword evidence="3" id="KW-1185">Reference proteome</keyword>
<dbReference type="SUPFAM" id="SSF158372">
    <property type="entry name" value="AF1782-like"/>
    <property type="match status" value="1"/>
</dbReference>
<dbReference type="InterPro" id="IPR023140">
    <property type="entry name" value="DUF357"/>
</dbReference>
<organism evidence="2 3">
    <name type="scientific">Methanoculleus taiwanensis</name>
    <dbReference type="NCBI Taxonomy" id="1550565"/>
    <lineage>
        <taxon>Archaea</taxon>
        <taxon>Methanobacteriati</taxon>
        <taxon>Methanobacteriota</taxon>
        <taxon>Stenosarchaea group</taxon>
        <taxon>Methanomicrobia</taxon>
        <taxon>Methanomicrobiales</taxon>
        <taxon>Methanomicrobiaceae</taxon>
        <taxon>Methanoculleus</taxon>
    </lineage>
</organism>
<reference evidence="2 3" key="1">
    <citation type="journal article" date="2015" name="Int. J. Syst. Evol. Microbiol.">
        <title>Methanoculleus taiwanensis sp. nov., a methanogen isolated from deep marine sediment at the deformation front area near Taiwan.</title>
        <authorList>
            <person name="Weng C.Y."/>
            <person name="Chen S.C."/>
            <person name="Lai M.C."/>
            <person name="Wu S.Y."/>
            <person name="Lin S."/>
            <person name="Yang T.F."/>
            <person name="Chen P.C."/>
        </authorList>
    </citation>
    <scope>NUCLEOTIDE SEQUENCE [LARGE SCALE GENOMIC DNA]</scope>
    <source>
        <strain evidence="2 3">CYW4</strain>
    </source>
</reference>
<proteinExistence type="predicted"/>
<dbReference type="Gene3D" id="1.20.1270.90">
    <property type="entry name" value="AF1782-like"/>
    <property type="match status" value="1"/>
</dbReference>
<dbReference type="AlphaFoldDB" id="A0A498GWZ7"/>
<comment type="caution">
    <text evidence="2">The sequence shown here is derived from an EMBL/GenBank/DDBJ whole genome shotgun (WGS) entry which is preliminary data.</text>
</comment>
<dbReference type="Proteomes" id="UP000290932">
    <property type="component" value="Unassembled WGS sequence"/>
</dbReference>
<dbReference type="EMBL" id="LHQS01000004">
    <property type="protein sequence ID" value="RXE55212.1"/>
    <property type="molecule type" value="Genomic_DNA"/>
</dbReference>
<feature type="domain" description="DUF357" evidence="1">
    <location>
        <begin position="11"/>
        <end position="83"/>
    </location>
</feature>
<gene>
    <name evidence="2" type="ORF">ABH15_13145</name>
</gene>
<dbReference type="Pfam" id="PF04010">
    <property type="entry name" value="DUF357"/>
    <property type="match status" value="1"/>
</dbReference>
<name>A0A498GWZ7_9EURY</name>
<accession>A0A498GWZ7</accession>
<dbReference type="InterPro" id="IPR036809">
    <property type="entry name" value="AF1782-like_sf"/>
</dbReference>